<keyword evidence="2" id="KW-0808">Transferase</keyword>
<dbReference type="Gene3D" id="3.90.1200.10">
    <property type="match status" value="1"/>
</dbReference>
<dbReference type="Gene3D" id="2.60.420.10">
    <property type="entry name" value="Maltose phosphorylase, domain 3"/>
    <property type="match status" value="1"/>
</dbReference>
<feature type="transmembrane region" description="Helical" evidence="3">
    <location>
        <begin position="980"/>
        <end position="1000"/>
    </location>
</feature>
<evidence type="ECO:0000256" key="3">
    <source>
        <dbReference type="SAM" id="Phobius"/>
    </source>
</evidence>
<dbReference type="GO" id="GO:0016757">
    <property type="term" value="F:glycosyltransferase activity"/>
    <property type="evidence" value="ECO:0007669"/>
    <property type="project" value="UniProtKB-KW"/>
</dbReference>
<dbReference type="InterPro" id="IPR037824">
    <property type="entry name" value="GH94N_2_NdvB"/>
</dbReference>
<dbReference type="InterPro" id="IPR011013">
    <property type="entry name" value="Gal_mutarotase_sf_dom"/>
</dbReference>
<dbReference type="InterPro" id="IPR037820">
    <property type="entry name" value="GH94N_NdvB"/>
</dbReference>
<dbReference type="Pfam" id="PF17167">
    <property type="entry name" value="Glyco_hydro_94"/>
    <property type="match status" value="1"/>
</dbReference>
<dbReference type="InterPro" id="IPR010383">
    <property type="entry name" value="Glyco_hydrolase_94_b-supersand"/>
</dbReference>
<dbReference type="CDD" id="cd11753">
    <property type="entry name" value="GH94N_ChvB_NdvB_2_like"/>
    <property type="match status" value="1"/>
</dbReference>
<feature type="domain" description="Glycosyl hydrolase 94 supersandwich" evidence="4">
    <location>
        <begin position="1609"/>
        <end position="1885"/>
    </location>
</feature>
<keyword evidence="3" id="KW-1133">Transmembrane helix</keyword>
<feature type="domain" description="Glycosyl hydrolase 94 catalytic" evidence="6">
    <location>
        <begin position="2395"/>
        <end position="2819"/>
    </location>
</feature>
<sequence length="2907" mass="329659">MKAKATLDEILSPLLQRFQKDNFVREDVNEKPPLRSELYSTEQMEQHAQHLAATHALGTNQGPELLLKRLAENEAILFHVTSLLHDSVHEKKAITPAGEWLLDNFYLIEEQIRIGKRYLPKGYSKGLPRLINGTSAGFPRVYDIAIQIISHSDGRVDIHSLSSFIAAYQKLTFLTIGELWAIPIMLRLALLENLSRVAARIALDRNDAALATLWGDRVIQTAEENPKDLVLIIADMARSNPPMVSAFVAEFTRKLQWKGLDLALPLTWLEQHLSEQSTNINLMVLAENQTQAADQLSMSNSINSLRFLAKMDWREFVETMSVVEQTLREDNGGIYPKMDFLTRDHYRHAVEKIAKRSTLSEYEVARAAINLAKRSASKEPDEKRKGHVGYYLVGPGVFLTENVSKVRSSIGQTLEHFFVKNAYRFYVLLAIVLTGLVAFGFVGKAALDGLSREWLILTAVLAVVGSSHLALALVNWWATVWITPKPLPRMDFSTGIPSEHGTLVVVPTLLASQGQVAKLVEELEVRFLANRDPNLIFALLTDFKDAPVEVMPDDKALVDFAEKSIIALNLKYTASNPNAFFLFHRPRKWNPTEKTWMGYERKRGKLSELNQLLKGQGRERFARIVGDERNLPNIKYVITLDTDTQLPRDAAWKLAGLMAHPLNDAVYNEKKRRVVEGYGIIQPRIAVSLHGATRSRYTRMHENDSGIDPYTRVTSDVYQDVFEEGSFIGKGIYNVDAFEKVLSNRFPENRILSHDLLEGSYVRCGFASDVQFYEEYPSRYSMDATRRHRWIRGDWQIANWFLPFVPAAKKGLTKNSISALSRWKIFDNLRRSVVPIALVGLLLLGWTIMPDAWFWTISVFMLVMLPPILQSIWSGMRKSEEITFAQHAHNTLRSTYKNILQALFTLACLPYEAWMSFDAIVRTLWRINISQRKLLEWNPSGFVQKKKEGLADALRLMWIAPLAAAALLVFLWYYHPGALWIASPLIAVWFVSPALVSWLGKPMPSKRSSIEEAEKLYLRELARKTWSFFEKFVNTDDNWLPPDNFQQYPIPVVAHRTSPTNIGMALLANLTAFDFGYITAGNVLERVTNTFQTLDKLDRYLGHFYNWYDTQSLRTLNPRYISTVDSGNFAGHLLTLRQGLLELPRKPIISRQLWYGLCDTLRIIASMDKTRNAALAQLINEWKQTNRFDTSNLAAVKAYFEALTLQFQPIRTALLKDEDPDLQTWLDAFQEQVDRILQEITLLAPWTALGPMPEKFGADTPKKTPTLLQVAGCPKDWKEALDELRANGNAEEQQWARDCEKVLLTASQHARERIAIIHDLARQCYAFADMEYGFLYDKSQHLLAIGYNTDENHRDASFYDLLASEARLSVFVAIAQGKLPQESWFALGRRLTSADNIPVLLSWSGSMFEYLMPLLVMPTYDNTLLDETCKGTVAKQIEYGKQQDVPWGISESCYNIVDASLTYQYRAFGVPGLGFKRGLGLDLVIAPYATVMALMIDPLAAYTNLRRLQGEGYEGKYGFYEAVDYTPARLPRGQSRVVIQTFMAHHQGMSLLSLAYLLLDQPMQKRFEADAEFQTALLLLQEQVPKATGYYSASTEMEDITPITLHSQIRVINTPHTPTPEVQLLSNGRYHVMMTNAGGGYSRWKETAVTRWREDTVMDTWGSFCYIRDLKTNMFWSNTHQPTTKEAEAYTAVFSQGRVEYRRRDEDIETYTEIIVSPEDDIEIRRIHLTNRSKTERRLELTSYSEVVLALAIADASHPAFSNLFVQTEILSHQHAILCTRRPRSKDERPPWMFHLMKVNTAQSHTTSYETDRHKFIGRGRNVMHPQIMDNPEPLSGSQGSVLDPIVSVQYRLSLEPEETVMVDIITGIADSREGGQGLIDRYQDRHLRDRAFELSWTHSQVVLRQINASEEEAELYGRLASSVIYTNPALRASPSMLLKNQRGQSALWAYSISGDLPIVLLHVSDSANITLVKQLIQAQAYWHLKGLAADLVILNEDPSGYRQLLQDQIQGLIAAGVGTNTSDKPGRIFVRPVDQVSAEDRILLQAVARVILSDSRGSLEEQVNKRIITKQIIPVIAPTLPSHQVPVLDKTPARSDLQFYNGRGGFSADGKEYIIYSSANKTTPLPWINVIGNPNFGTVVTENGPSYTWSENANAFRLTPWHNDPVSDLSGEAYYLRDEDSGAFWSPMPQPAGDGGVYTTRHGFGYTVFEHAYDGIASEAITYVAQEASIKFIVLKIKNTSGRTRKLSATGYAEWVLGSMRPRTAMHMVSELETRTGTLLIKNSYNTEFPNRVAFFDVDEAHYTFTADRTEFIGRNGSLKRPEAMRRTKLSGKYGAGLDPCTALQVPFDLEPGASREVIFSMGAGKDRMEVEHLIRRFRASDAASSELKKVKEFWNHTLSAIQIETPDASLNILSNGWLVYQVLSCRLWGRSGFYQSGGAFGFRDQLQDVLALLHAEPHLTRDQILLAASRQFLEGDAQHWWHPPVGRGVRTLCSDDFLWLPYVTSRYVATTGDVSILRDSVTFIEGRQLNAQEESYYDLPITSERRASIYDHGKRAIQHGLRYGKHGLPFMGSGDWNDGMNMVGIHGKGESVWLAFFLFDVLNRFIPLAESQGDHDFAETCRQNAEMLRKCVQKNAWDGQWYRRAYFDDGTPLGSSQNDECKIDSIAQSWSILSGAGQPERSQIAMRSVDQYLINKNKKLIQLLEPPFDKSEMDPGYIKGYVPGVRENGGQYTHAAIWMVMAFAKMGDRAHTWELLNMINPIQHGKSEEDVATYKVEPYVMAADVYGVYPHTGRGGWTWYTGSAGWMYQLIIESFLGLKREGDSLSFTPCVPEEWNSFTIHYRYEETDYSIELIQDGNDATVTLDGVLQPSHIITLKNDKIKHEVKVKWHREAHPEELVLTERTK</sequence>
<dbReference type="InterPro" id="IPR012341">
    <property type="entry name" value="6hp_glycosidase-like_sf"/>
</dbReference>
<gene>
    <name evidence="7" type="ORF">SAMN04488109_5244</name>
</gene>
<dbReference type="Gene3D" id="2.70.98.40">
    <property type="entry name" value="Glycoside hydrolase, family 65, N-terminal domain"/>
    <property type="match status" value="2"/>
</dbReference>
<dbReference type="InterPro" id="IPR033432">
    <property type="entry name" value="GH94_catalytic"/>
</dbReference>
<evidence type="ECO:0000256" key="2">
    <source>
        <dbReference type="ARBA" id="ARBA00022679"/>
    </source>
</evidence>
<dbReference type="InterPro" id="IPR029044">
    <property type="entry name" value="Nucleotide-diphossugar_trans"/>
</dbReference>
<dbReference type="InterPro" id="IPR037018">
    <property type="entry name" value="GH65_N"/>
</dbReference>
<dbReference type="Proteomes" id="UP000184212">
    <property type="component" value="Unassembled WGS sequence"/>
</dbReference>
<dbReference type="SUPFAM" id="SSF74650">
    <property type="entry name" value="Galactose mutarotase-like"/>
    <property type="match status" value="2"/>
</dbReference>
<feature type="transmembrane region" description="Helical" evidence="3">
    <location>
        <begin position="454"/>
        <end position="482"/>
    </location>
</feature>
<dbReference type="Gene3D" id="1.50.10.140">
    <property type="match status" value="2"/>
</dbReference>
<dbReference type="SUPFAM" id="SSF48208">
    <property type="entry name" value="Six-hairpin glycosidases"/>
    <property type="match status" value="1"/>
</dbReference>
<dbReference type="InterPro" id="IPR052047">
    <property type="entry name" value="GH94_Enzymes"/>
</dbReference>
<dbReference type="GO" id="GO:0005975">
    <property type="term" value="P:carbohydrate metabolic process"/>
    <property type="evidence" value="ECO:0007669"/>
    <property type="project" value="InterPro"/>
</dbReference>
<keyword evidence="1" id="KW-0328">Glycosyltransferase</keyword>
<evidence type="ECO:0000259" key="6">
    <source>
        <dbReference type="Pfam" id="PF17167"/>
    </source>
</evidence>
<dbReference type="SUPFAM" id="SSF53448">
    <property type="entry name" value="Nucleotide-diphospho-sugar transferases"/>
    <property type="match status" value="1"/>
</dbReference>
<evidence type="ECO:0000256" key="1">
    <source>
        <dbReference type="ARBA" id="ARBA00022676"/>
    </source>
</evidence>
<dbReference type="SMART" id="SM01068">
    <property type="entry name" value="CBM_X"/>
    <property type="match status" value="2"/>
</dbReference>
<feature type="transmembrane region" description="Helical" evidence="3">
    <location>
        <begin position="953"/>
        <end position="974"/>
    </location>
</feature>
<keyword evidence="8" id="KW-1185">Reference proteome</keyword>
<name>A0A1M5VN86_9BACT</name>
<dbReference type="Gene3D" id="1.50.10.10">
    <property type="match status" value="1"/>
</dbReference>
<dbReference type="OrthoDB" id="9769991at2"/>
<dbReference type="Pfam" id="PF06165">
    <property type="entry name" value="GH94_b-supersand"/>
    <property type="match status" value="2"/>
</dbReference>
<dbReference type="InterPro" id="IPR008928">
    <property type="entry name" value="6-hairpin_glycosidase_sf"/>
</dbReference>
<protein>
    <submittedName>
        <fullName evidence="7">Cellobiose phosphorylase</fullName>
    </submittedName>
</protein>
<evidence type="ECO:0000313" key="8">
    <source>
        <dbReference type="Proteomes" id="UP000184212"/>
    </source>
</evidence>
<organism evidence="7 8">
    <name type="scientific">Chryseolinea serpens</name>
    <dbReference type="NCBI Taxonomy" id="947013"/>
    <lineage>
        <taxon>Bacteria</taxon>
        <taxon>Pseudomonadati</taxon>
        <taxon>Bacteroidota</taxon>
        <taxon>Cytophagia</taxon>
        <taxon>Cytophagales</taxon>
        <taxon>Fulvivirgaceae</taxon>
        <taxon>Chryseolinea</taxon>
    </lineage>
</organism>
<accession>A0A1M5VN86</accession>
<dbReference type="STRING" id="947013.SAMN04488109_5244"/>
<dbReference type="PANTHER" id="PTHR37469:SF2">
    <property type="entry name" value="CELLOBIONIC ACID PHOSPHORYLASE"/>
    <property type="match status" value="1"/>
</dbReference>
<dbReference type="RefSeq" id="WP_073140504.1">
    <property type="nucleotide sequence ID" value="NZ_FQWQ01000004.1"/>
</dbReference>
<proteinExistence type="predicted"/>
<feature type="domain" description="Glycosyl hydrolase 94 supersandwich" evidence="4">
    <location>
        <begin position="2112"/>
        <end position="2380"/>
    </location>
</feature>
<keyword evidence="3" id="KW-0812">Transmembrane</keyword>
<dbReference type="InterPro" id="IPR019282">
    <property type="entry name" value="Glycoamylase-like_cons_dom"/>
</dbReference>
<dbReference type="PANTHER" id="PTHR37469">
    <property type="entry name" value="CELLOBIONIC ACID PHOSPHORYLASE-RELATED"/>
    <property type="match status" value="1"/>
</dbReference>
<dbReference type="GO" id="GO:0030246">
    <property type="term" value="F:carbohydrate binding"/>
    <property type="evidence" value="ECO:0007669"/>
    <property type="project" value="InterPro"/>
</dbReference>
<feature type="transmembrane region" description="Helical" evidence="3">
    <location>
        <begin position="852"/>
        <end position="869"/>
    </location>
</feature>
<dbReference type="CDD" id="cd11756">
    <property type="entry name" value="GH94N_ChvB_NdvB_1_like"/>
    <property type="match status" value="1"/>
</dbReference>
<dbReference type="EMBL" id="FQWQ01000004">
    <property type="protein sequence ID" value="SHH76697.1"/>
    <property type="molecule type" value="Genomic_DNA"/>
</dbReference>
<reference evidence="7 8" key="1">
    <citation type="submission" date="2016-11" db="EMBL/GenBank/DDBJ databases">
        <authorList>
            <person name="Jaros S."/>
            <person name="Januszkiewicz K."/>
            <person name="Wedrychowicz H."/>
        </authorList>
    </citation>
    <scope>NUCLEOTIDE SEQUENCE [LARGE SCALE GENOMIC DNA]</scope>
    <source>
        <strain evidence="7 8">DSM 24574</strain>
    </source>
</reference>
<evidence type="ECO:0000259" key="4">
    <source>
        <dbReference type="Pfam" id="PF06165"/>
    </source>
</evidence>
<feature type="domain" description="Glycoamylase-like" evidence="5">
    <location>
        <begin position="1358"/>
        <end position="1556"/>
    </location>
</feature>
<evidence type="ECO:0000313" key="7">
    <source>
        <dbReference type="EMBL" id="SHH76697.1"/>
    </source>
</evidence>
<feature type="transmembrane region" description="Helical" evidence="3">
    <location>
        <begin position="423"/>
        <end position="442"/>
    </location>
</feature>
<feature type="transmembrane region" description="Helical" evidence="3">
    <location>
        <begin position="829"/>
        <end position="846"/>
    </location>
</feature>
<keyword evidence="3" id="KW-0472">Membrane</keyword>
<evidence type="ECO:0000259" key="5">
    <source>
        <dbReference type="Pfam" id="PF10091"/>
    </source>
</evidence>
<dbReference type="Pfam" id="PF10091">
    <property type="entry name" value="Glycoamylase"/>
    <property type="match status" value="1"/>
</dbReference>